<feature type="transmembrane region" description="Helical" evidence="8">
    <location>
        <begin position="12"/>
        <end position="32"/>
    </location>
</feature>
<geneLocation type="plasmid" evidence="9 10">
    <name>pBB1</name>
</geneLocation>
<dbReference type="Pfam" id="PF00375">
    <property type="entry name" value="SDF"/>
    <property type="match status" value="1"/>
</dbReference>
<keyword evidence="6 8" id="KW-1133">Transmembrane helix</keyword>
<evidence type="ECO:0000256" key="1">
    <source>
        <dbReference type="ARBA" id="ARBA00004141"/>
    </source>
</evidence>
<keyword evidence="9" id="KW-0614">Plasmid</keyword>
<dbReference type="InterPro" id="IPR018107">
    <property type="entry name" value="Na-dicarboxylate_symporter_CS"/>
</dbReference>
<dbReference type="GO" id="GO:0015138">
    <property type="term" value="F:fumarate transmembrane transporter activity"/>
    <property type="evidence" value="ECO:0007669"/>
    <property type="project" value="TreeGrafter"/>
</dbReference>
<dbReference type="PRINTS" id="PR00173">
    <property type="entry name" value="EDTRNSPORT"/>
</dbReference>
<evidence type="ECO:0000256" key="3">
    <source>
        <dbReference type="ARBA" id="ARBA00022519"/>
    </source>
</evidence>
<evidence type="ECO:0000313" key="9">
    <source>
        <dbReference type="EMBL" id="AEI82231.1"/>
    </source>
</evidence>
<keyword evidence="4 8" id="KW-0812">Transmembrane</keyword>
<evidence type="ECO:0000313" key="10">
    <source>
        <dbReference type="Proteomes" id="UP000006798"/>
    </source>
</evidence>
<keyword evidence="2" id="KW-0813">Transport</keyword>
<dbReference type="EMBL" id="CP002879">
    <property type="protein sequence ID" value="AEI82231.1"/>
    <property type="molecule type" value="Genomic_DNA"/>
</dbReference>
<dbReference type="GO" id="GO:0070778">
    <property type="term" value="P:L-aspartate transmembrane transport"/>
    <property type="evidence" value="ECO:0007669"/>
    <property type="project" value="TreeGrafter"/>
</dbReference>
<dbReference type="GO" id="GO:0015141">
    <property type="term" value="F:succinate transmembrane transporter activity"/>
    <property type="evidence" value="ECO:0007669"/>
    <property type="project" value="TreeGrafter"/>
</dbReference>
<name>F8GU27_CUPNN</name>
<dbReference type="InterPro" id="IPR036458">
    <property type="entry name" value="Na:dicarbo_symporter_sf"/>
</dbReference>
<keyword evidence="7 8" id="KW-0472">Membrane</keyword>
<evidence type="ECO:0000256" key="8">
    <source>
        <dbReference type="SAM" id="Phobius"/>
    </source>
</evidence>
<dbReference type="PANTHER" id="PTHR42865">
    <property type="entry name" value="PROTON/GLUTAMATE-ASPARTATE SYMPORTER"/>
    <property type="match status" value="1"/>
</dbReference>
<dbReference type="KEGG" id="cnc:CNE_BB1p08170"/>
<keyword evidence="5" id="KW-0769">Symport</keyword>
<evidence type="ECO:0000256" key="2">
    <source>
        <dbReference type="ARBA" id="ARBA00022448"/>
    </source>
</evidence>
<reference evidence="9 10" key="1">
    <citation type="journal article" date="2011" name="J. Bacteriol.">
        <title>Complete genome sequence of the type strain Cupriavidus necator N-1.</title>
        <authorList>
            <person name="Poehlein A."/>
            <person name="Kusian B."/>
            <person name="Friedrich B."/>
            <person name="Daniel R."/>
            <person name="Bowien B."/>
        </authorList>
    </citation>
    <scope>NUCLEOTIDE SEQUENCE [LARGE SCALE GENOMIC DNA]</scope>
    <source>
        <strain evidence="10">ATCC 43291 / DSM 13513 / CCUG 52238 / LMG 8453 / N-1</strain>
        <plasmid evidence="9 10">pBB1</plasmid>
    </source>
</reference>
<dbReference type="Gene3D" id="1.10.3860.10">
    <property type="entry name" value="Sodium:dicarboxylate symporter"/>
    <property type="match status" value="1"/>
</dbReference>
<dbReference type="GO" id="GO:0015366">
    <property type="term" value="F:malate:proton symporter activity"/>
    <property type="evidence" value="ECO:0007669"/>
    <property type="project" value="TreeGrafter"/>
</dbReference>
<comment type="subcellular location">
    <subcellularLocation>
        <location evidence="1">Membrane</location>
        <topology evidence="1">Multi-pass membrane protein</topology>
    </subcellularLocation>
</comment>
<keyword evidence="3" id="KW-1003">Cell membrane</keyword>
<dbReference type="PROSITE" id="PS00713">
    <property type="entry name" value="NA_DICARBOXYL_SYMP_1"/>
    <property type="match status" value="1"/>
</dbReference>
<accession>F8GU27</accession>
<dbReference type="GO" id="GO:0005886">
    <property type="term" value="C:plasma membrane"/>
    <property type="evidence" value="ECO:0007669"/>
    <property type="project" value="TreeGrafter"/>
</dbReference>
<dbReference type="AlphaFoldDB" id="F8GU27"/>
<sequence>MRLSILKKHLSKLYVQVLIGIVAGILLGHFAPDIGEHLKPLGDIFIKLIRMLLAPIIFASVVVGIARMNDIHEAGRVGVKAVIYFEIASTIALAIGLVVVNLVKPGHGMNIDPAHLDGGAIKAYTSAAENGFWGDG</sequence>
<keyword evidence="3" id="KW-0997">Cell inner membrane</keyword>
<dbReference type="PANTHER" id="PTHR42865:SF1">
    <property type="entry name" value="AEROBIC C4-DICARBOXYLATE TRANSPORT PROTEIN"/>
    <property type="match status" value="1"/>
</dbReference>
<evidence type="ECO:0000256" key="7">
    <source>
        <dbReference type="ARBA" id="ARBA00023136"/>
    </source>
</evidence>
<dbReference type="HOGENOM" id="CLU_019375_4_3_4"/>
<feature type="transmembrane region" description="Helical" evidence="8">
    <location>
        <begin position="77"/>
        <end position="100"/>
    </location>
</feature>
<organism evidence="9 10">
    <name type="scientific">Cupriavidus necator (strain ATCC 43291 / DSM 13513 / CCUG 52238 / LMG 8453 / N-1)</name>
    <name type="common">Ralstonia eutropha</name>
    <dbReference type="NCBI Taxonomy" id="1042878"/>
    <lineage>
        <taxon>Bacteria</taxon>
        <taxon>Pseudomonadati</taxon>
        <taxon>Pseudomonadota</taxon>
        <taxon>Betaproteobacteria</taxon>
        <taxon>Burkholderiales</taxon>
        <taxon>Burkholderiaceae</taxon>
        <taxon>Cupriavidus</taxon>
    </lineage>
</organism>
<evidence type="ECO:0000256" key="6">
    <source>
        <dbReference type="ARBA" id="ARBA00022989"/>
    </source>
</evidence>
<dbReference type="Proteomes" id="UP000006798">
    <property type="component" value="Plasmid pBB1"/>
</dbReference>
<evidence type="ECO:0000256" key="4">
    <source>
        <dbReference type="ARBA" id="ARBA00022692"/>
    </source>
</evidence>
<dbReference type="InterPro" id="IPR001991">
    <property type="entry name" value="Na-dicarboxylate_symporter"/>
</dbReference>
<evidence type="ECO:0000256" key="5">
    <source>
        <dbReference type="ARBA" id="ARBA00022847"/>
    </source>
</evidence>
<feature type="transmembrane region" description="Helical" evidence="8">
    <location>
        <begin position="44"/>
        <end position="65"/>
    </location>
</feature>
<dbReference type="SUPFAM" id="SSF118215">
    <property type="entry name" value="Proton glutamate symport protein"/>
    <property type="match status" value="1"/>
</dbReference>
<proteinExistence type="predicted"/>
<protein>
    <submittedName>
        <fullName evidence="9">C4-dicarboxylate transport protein DctA</fullName>
    </submittedName>
</protein>
<gene>
    <name evidence="9" type="primary">dctA1</name>
    <name evidence="9" type="ordered locus">CNE_BB1p08170</name>
</gene>